<dbReference type="Pfam" id="PF14054">
    <property type="entry name" value="DUF4249"/>
    <property type="match status" value="1"/>
</dbReference>
<protein>
    <submittedName>
        <fullName evidence="1">Uncharacterized protein</fullName>
    </submittedName>
</protein>
<keyword evidence="2" id="KW-1185">Reference proteome</keyword>
<evidence type="ECO:0000313" key="2">
    <source>
        <dbReference type="Proteomes" id="UP000004095"/>
    </source>
</evidence>
<evidence type="ECO:0000313" key="1">
    <source>
        <dbReference type="EMBL" id="EAY26026.1"/>
    </source>
</evidence>
<dbReference type="EMBL" id="AAWS01000039">
    <property type="protein sequence ID" value="EAY26026.1"/>
    <property type="molecule type" value="Genomic_DNA"/>
</dbReference>
<sequence length="279" mass="30203">MVAVATMTACEDEINVTLGESTPQLTVEGWVSDQTPLQTIRLTISQDYFDNAAAAGASGATVRVNDDQGNVYNFVESDLNSGDYLSNFTGAIGRTYTLYIQYQGEEYQATTQLARVPPIDSIRVENADDASPGPVNVSSGYRAEFFANEIPGAGDYYRIKTYRNDVLLNKPGNISVFEDTNVDGLPFILPVRLSINPISEDGEGYALGDKIKVELLSISKEAFLFFEELETQTTNGGLFANPIANVPTNIQNINPASAKKAVGFFYASAVSSLEVTVTE</sequence>
<accession>A1ZU55</accession>
<dbReference type="AlphaFoldDB" id="A1ZU55"/>
<proteinExistence type="predicted"/>
<dbReference type="InterPro" id="IPR025345">
    <property type="entry name" value="DUF4249"/>
</dbReference>
<gene>
    <name evidence="1" type="ORF">M23134_06374</name>
</gene>
<reference evidence="1 2" key="1">
    <citation type="submission" date="2007-01" db="EMBL/GenBank/DDBJ databases">
        <authorList>
            <person name="Haygood M."/>
            <person name="Podell S."/>
            <person name="Anderson C."/>
            <person name="Hopkinson B."/>
            <person name="Roe K."/>
            <person name="Barbeau K."/>
            <person name="Gaasterland T."/>
            <person name="Ferriera S."/>
            <person name="Johnson J."/>
            <person name="Kravitz S."/>
            <person name="Beeson K."/>
            <person name="Sutton G."/>
            <person name="Rogers Y.-H."/>
            <person name="Friedman R."/>
            <person name="Frazier M."/>
            <person name="Venter J.C."/>
        </authorList>
    </citation>
    <scope>NUCLEOTIDE SEQUENCE [LARGE SCALE GENOMIC DNA]</scope>
    <source>
        <strain evidence="1 2">ATCC 23134</strain>
    </source>
</reference>
<dbReference type="Proteomes" id="UP000004095">
    <property type="component" value="Unassembled WGS sequence"/>
</dbReference>
<name>A1ZU55_MICM2</name>
<comment type="caution">
    <text evidence="1">The sequence shown here is derived from an EMBL/GenBank/DDBJ whole genome shotgun (WGS) entry which is preliminary data.</text>
</comment>
<dbReference type="eggNOG" id="ENOG5032VGS">
    <property type="taxonomic scope" value="Bacteria"/>
</dbReference>
<organism evidence="1 2">
    <name type="scientific">Microscilla marina ATCC 23134</name>
    <dbReference type="NCBI Taxonomy" id="313606"/>
    <lineage>
        <taxon>Bacteria</taxon>
        <taxon>Pseudomonadati</taxon>
        <taxon>Bacteroidota</taxon>
        <taxon>Cytophagia</taxon>
        <taxon>Cytophagales</taxon>
        <taxon>Microscillaceae</taxon>
        <taxon>Microscilla</taxon>
    </lineage>
</organism>